<dbReference type="SUPFAM" id="SSF52343">
    <property type="entry name" value="Ferredoxin reductase-like, C-terminal NADP-linked domain"/>
    <property type="match status" value="1"/>
</dbReference>
<dbReference type="InterPro" id="IPR039261">
    <property type="entry name" value="FNR_nucleotide-bd"/>
</dbReference>
<comment type="caution">
    <text evidence="6">The sequence shown here is derived from an EMBL/GenBank/DDBJ whole genome shotgun (WGS) entry which is preliminary data.</text>
</comment>
<reference evidence="6 7" key="1">
    <citation type="journal article" date="2016" name="BMC Genomics">
        <title>Combined genomic and structural analyses of a cultured magnetotactic bacterium reveals its niche adaptation to a dynamic environment.</title>
        <authorList>
            <person name="Araujo A.C."/>
            <person name="Morillo V."/>
            <person name="Cypriano J."/>
            <person name="Teixeira L.C."/>
            <person name="Leao P."/>
            <person name="Lyra S."/>
            <person name="Almeida L.G."/>
            <person name="Bazylinski D.A."/>
            <person name="Vasconcellos A.T."/>
            <person name="Abreu F."/>
            <person name="Lins U."/>
        </authorList>
    </citation>
    <scope>NUCLEOTIDE SEQUENCE [LARGE SCALE GENOMIC DNA]</scope>
    <source>
        <strain evidence="6 7">IT-1</strain>
    </source>
</reference>
<name>A0A1Y2K735_9PROT</name>
<keyword evidence="3" id="KW-0547">Nucleotide-binding</keyword>
<dbReference type="GO" id="GO:0000166">
    <property type="term" value="F:nucleotide binding"/>
    <property type="evidence" value="ECO:0007669"/>
    <property type="project" value="UniProtKB-KW"/>
</dbReference>
<dbReference type="OrthoDB" id="9784483at2"/>
<dbReference type="InterPro" id="IPR033892">
    <property type="entry name" value="FNR_bac"/>
</dbReference>
<dbReference type="InterPro" id="IPR051930">
    <property type="entry name" value="FNR_type-1"/>
</dbReference>
<protein>
    <recommendedName>
        <fullName evidence="2">ferredoxin--NADP(+) reductase</fullName>
        <ecNumber evidence="2">1.18.1.2</ecNumber>
    </recommendedName>
</protein>
<dbReference type="InterPro" id="IPR017927">
    <property type="entry name" value="FAD-bd_FR_type"/>
</dbReference>
<evidence type="ECO:0000256" key="3">
    <source>
        <dbReference type="ARBA" id="ARBA00022741"/>
    </source>
</evidence>
<dbReference type="InterPro" id="IPR017938">
    <property type="entry name" value="Riboflavin_synthase-like_b-brl"/>
</dbReference>
<sequence>MAASKEYNATLVQRVDITPHLAIFRVKPDDGDFAFTAGQFAVLGMKYNAPRAADSDEEEPVDEAKAERLIRRAYSISSGSHENEFLEFYISMVQSGQLTPRLFALQPGDRLWLGPKASGMFTLDQTPPGKSILMIATGTGLAPYISMVRTMAMGVGCPASQLAIVHGASYSWDLGYRNELQSLAEKCPNFHYAPIISRPEKDPDWSGRTGRLNTWFEDPEKLREVAQLPLDPSQTHIFLCGNPGMVESAEAVFTQQYGYVKSSAKESGSLHLEKYW</sequence>
<dbReference type="Gene3D" id="2.40.30.10">
    <property type="entry name" value="Translation factors"/>
    <property type="match status" value="1"/>
</dbReference>
<evidence type="ECO:0000256" key="1">
    <source>
        <dbReference type="ARBA" id="ARBA00008312"/>
    </source>
</evidence>
<keyword evidence="7" id="KW-1185">Reference proteome</keyword>
<dbReference type="STRING" id="1434232.MAIT1_01112"/>
<evidence type="ECO:0000313" key="7">
    <source>
        <dbReference type="Proteomes" id="UP000194003"/>
    </source>
</evidence>
<feature type="domain" description="FAD-binding FR-type" evidence="5">
    <location>
        <begin position="4"/>
        <end position="124"/>
    </location>
</feature>
<evidence type="ECO:0000259" key="5">
    <source>
        <dbReference type="PROSITE" id="PS51384"/>
    </source>
</evidence>
<dbReference type="InterPro" id="IPR001433">
    <property type="entry name" value="OxRdtase_FAD/NAD-bd"/>
</dbReference>
<organism evidence="6 7">
    <name type="scientific">Magnetofaba australis IT-1</name>
    <dbReference type="NCBI Taxonomy" id="1434232"/>
    <lineage>
        <taxon>Bacteria</taxon>
        <taxon>Pseudomonadati</taxon>
        <taxon>Pseudomonadota</taxon>
        <taxon>Magnetococcia</taxon>
        <taxon>Magnetococcales</taxon>
        <taxon>Magnetococcaceae</taxon>
        <taxon>Magnetofaba</taxon>
    </lineage>
</organism>
<comment type="similarity">
    <text evidence="1">Belongs to the ferredoxin--NADP reductase type 1 family.</text>
</comment>
<dbReference type="EC" id="1.18.1.2" evidence="2"/>
<dbReference type="GO" id="GO:0004324">
    <property type="term" value="F:ferredoxin-NADP+ reductase activity"/>
    <property type="evidence" value="ECO:0007669"/>
    <property type="project" value="UniProtKB-EC"/>
</dbReference>
<dbReference type="PROSITE" id="PS51384">
    <property type="entry name" value="FAD_FR"/>
    <property type="match status" value="1"/>
</dbReference>
<evidence type="ECO:0000256" key="4">
    <source>
        <dbReference type="ARBA" id="ARBA00047776"/>
    </source>
</evidence>
<proteinExistence type="inferred from homology"/>
<evidence type="ECO:0000256" key="2">
    <source>
        <dbReference type="ARBA" id="ARBA00013223"/>
    </source>
</evidence>
<evidence type="ECO:0000313" key="6">
    <source>
        <dbReference type="EMBL" id="OSM06149.1"/>
    </source>
</evidence>
<dbReference type="AlphaFoldDB" id="A0A1Y2K735"/>
<dbReference type="PRINTS" id="PR00371">
    <property type="entry name" value="FPNCR"/>
</dbReference>
<dbReference type="EMBL" id="LVJN01000016">
    <property type="protein sequence ID" value="OSM06149.1"/>
    <property type="molecule type" value="Genomic_DNA"/>
</dbReference>
<dbReference type="PANTHER" id="PTHR47878">
    <property type="entry name" value="OXIDOREDUCTASE FAD/NAD(P)-BINDING DOMAIN PROTEIN"/>
    <property type="match status" value="1"/>
</dbReference>
<comment type="catalytic activity">
    <reaction evidence="4">
        <text>2 reduced [2Fe-2S]-[ferredoxin] + NADP(+) + H(+) = 2 oxidized [2Fe-2S]-[ferredoxin] + NADPH</text>
        <dbReference type="Rhea" id="RHEA:20125"/>
        <dbReference type="Rhea" id="RHEA-COMP:10000"/>
        <dbReference type="Rhea" id="RHEA-COMP:10001"/>
        <dbReference type="ChEBI" id="CHEBI:15378"/>
        <dbReference type="ChEBI" id="CHEBI:33737"/>
        <dbReference type="ChEBI" id="CHEBI:33738"/>
        <dbReference type="ChEBI" id="CHEBI:57783"/>
        <dbReference type="ChEBI" id="CHEBI:58349"/>
        <dbReference type="EC" id="1.18.1.2"/>
    </reaction>
</comment>
<dbReference type="SUPFAM" id="SSF63380">
    <property type="entry name" value="Riboflavin synthase domain-like"/>
    <property type="match status" value="1"/>
</dbReference>
<dbReference type="Proteomes" id="UP000194003">
    <property type="component" value="Unassembled WGS sequence"/>
</dbReference>
<dbReference type="Gene3D" id="3.40.50.80">
    <property type="entry name" value="Nucleotide-binding domain of ferredoxin-NADP reductase (FNR) module"/>
    <property type="match status" value="1"/>
</dbReference>
<dbReference type="PANTHER" id="PTHR47878:SF2">
    <property type="entry name" value="OXIDOREDUCTASE FAD_NAD(P)-BINDING DOMAIN PROTEIN"/>
    <property type="match status" value="1"/>
</dbReference>
<accession>A0A1Y2K735</accession>
<dbReference type="RefSeq" id="WP_085441284.1">
    <property type="nucleotide sequence ID" value="NZ_LVJN01000016.1"/>
</dbReference>
<dbReference type="InterPro" id="IPR001709">
    <property type="entry name" value="Flavoprot_Pyr_Nucl_cyt_Rdtase"/>
</dbReference>
<gene>
    <name evidence="6" type="ORF">MAIT1_01112</name>
</gene>
<dbReference type="CDD" id="cd06195">
    <property type="entry name" value="FNR1"/>
    <property type="match status" value="1"/>
</dbReference>
<dbReference type="Pfam" id="PF00175">
    <property type="entry name" value="NAD_binding_1"/>
    <property type="match status" value="1"/>
</dbReference>